<dbReference type="GO" id="GO:0003677">
    <property type="term" value="F:DNA binding"/>
    <property type="evidence" value="ECO:0007669"/>
    <property type="project" value="InterPro"/>
</dbReference>
<accession>A0A2A6C2X9</accession>
<keyword evidence="3" id="KW-0862">Zinc</keyword>
<dbReference type="AlphaFoldDB" id="A0A2A6C2X9"/>
<accession>A0A8R1U572</accession>
<keyword evidence="2" id="KW-0863">Zinc-finger</keyword>
<feature type="compositionally biased region" description="Polar residues" evidence="4">
    <location>
        <begin position="152"/>
        <end position="171"/>
    </location>
</feature>
<keyword evidence="1" id="KW-0479">Metal-binding</keyword>
<feature type="region of interest" description="Disordered" evidence="4">
    <location>
        <begin position="282"/>
        <end position="311"/>
    </location>
</feature>
<dbReference type="Pfam" id="PF02892">
    <property type="entry name" value="zf-BED"/>
    <property type="match status" value="1"/>
</dbReference>
<dbReference type="OrthoDB" id="5809542at2759"/>
<sequence>MKSESENREEEEGEEAQTRTVDMIVASMEGSPSKIHPQMCGTDDAAIGLGSASWVSGVATGSSGQLDLAAAAAASWDIARPAAKRNRRTKHPVWELFRRTSSGQAQCQLCNAFVRSPCSSNFMGHLNRHHAEHYQDVYHRWLNGRRSCSISESHVTSTTTPSGQGYSPQSNSGGAPSTPSAPPSGTLPIPSTSVYNESFSTFDYGAGVPSYGTSTGPLFNMPPPSLNCGIDNSHGVMNQPYNGLDLFHYAPPQQHQLNIPDQSLVRPPIFVDHTIHSMHSQPHHEVHPQIPHQDQFGYVPPHSGMGQPHDQ</sequence>
<name>A0A2A6C2X9_PRIPA</name>
<protein>
    <submittedName>
        <fullName evidence="5">BED-type domain-containing protein</fullName>
    </submittedName>
</protein>
<evidence type="ECO:0000256" key="2">
    <source>
        <dbReference type="ARBA" id="ARBA00022771"/>
    </source>
</evidence>
<reference evidence="6" key="1">
    <citation type="journal article" date="2008" name="Nat. Genet.">
        <title>The Pristionchus pacificus genome provides a unique perspective on nematode lifestyle and parasitism.</title>
        <authorList>
            <person name="Dieterich C."/>
            <person name="Clifton S.W."/>
            <person name="Schuster L.N."/>
            <person name="Chinwalla A."/>
            <person name="Delehaunty K."/>
            <person name="Dinkelacker I."/>
            <person name="Fulton L."/>
            <person name="Fulton R."/>
            <person name="Godfrey J."/>
            <person name="Minx P."/>
            <person name="Mitreva M."/>
            <person name="Roeseler W."/>
            <person name="Tian H."/>
            <person name="Witte H."/>
            <person name="Yang S.P."/>
            <person name="Wilson R.K."/>
            <person name="Sommer R.J."/>
        </authorList>
    </citation>
    <scope>NUCLEOTIDE SEQUENCE [LARGE SCALE GENOMIC DNA]</scope>
    <source>
        <strain evidence="6">PS312</strain>
    </source>
</reference>
<evidence type="ECO:0000256" key="4">
    <source>
        <dbReference type="SAM" id="MobiDB-lite"/>
    </source>
</evidence>
<evidence type="ECO:0000256" key="3">
    <source>
        <dbReference type="ARBA" id="ARBA00022833"/>
    </source>
</evidence>
<keyword evidence="6" id="KW-1185">Reference proteome</keyword>
<dbReference type="GO" id="GO:0008270">
    <property type="term" value="F:zinc ion binding"/>
    <property type="evidence" value="ECO:0007669"/>
    <property type="project" value="UniProtKB-KW"/>
</dbReference>
<dbReference type="InterPro" id="IPR003656">
    <property type="entry name" value="Znf_BED"/>
</dbReference>
<dbReference type="PROSITE" id="PS50808">
    <property type="entry name" value="ZF_BED"/>
    <property type="match status" value="1"/>
</dbReference>
<reference evidence="5" key="2">
    <citation type="submission" date="2022-06" db="UniProtKB">
        <authorList>
            <consortium name="EnsemblMetazoa"/>
        </authorList>
    </citation>
    <scope>IDENTIFICATION</scope>
    <source>
        <strain evidence="5">PS312</strain>
    </source>
</reference>
<dbReference type="SUPFAM" id="SSF57667">
    <property type="entry name" value="beta-beta-alpha zinc fingers"/>
    <property type="match status" value="1"/>
</dbReference>
<evidence type="ECO:0000313" key="6">
    <source>
        <dbReference type="Proteomes" id="UP000005239"/>
    </source>
</evidence>
<dbReference type="InterPro" id="IPR036236">
    <property type="entry name" value="Znf_C2H2_sf"/>
</dbReference>
<feature type="region of interest" description="Disordered" evidence="4">
    <location>
        <begin position="152"/>
        <end position="192"/>
    </location>
</feature>
<organism evidence="5 6">
    <name type="scientific">Pristionchus pacificus</name>
    <name type="common">Parasitic nematode worm</name>
    <dbReference type="NCBI Taxonomy" id="54126"/>
    <lineage>
        <taxon>Eukaryota</taxon>
        <taxon>Metazoa</taxon>
        <taxon>Ecdysozoa</taxon>
        <taxon>Nematoda</taxon>
        <taxon>Chromadorea</taxon>
        <taxon>Rhabditida</taxon>
        <taxon>Rhabditina</taxon>
        <taxon>Diplogasteromorpha</taxon>
        <taxon>Diplogasteroidea</taxon>
        <taxon>Neodiplogasteridae</taxon>
        <taxon>Pristionchus</taxon>
    </lineage>
</organism>
<proteinExistence type="predicted"/>
<dbReference type="Proteomes" id="UP000005239">
    <property type="component" value="Unassembled WGS sequence"/>
</dbReference>
<evidence type="ECO:0000256" key="1">
    <source>
        <dbReference type="ARBA" id="ARBA00022723"/>
    </source>
</evidence>
<feature type="compositionally biased region" description="Low complexity" evidence="4">
    <location>
        <begin position="172"/>
        <end position="186"/>
    </location>
</feature>
<evidence type="ECO:0000313" key="5">
    <source>
        <dbReference type="EnsemblMetazoa" id="PPA06061.1"/>
    </source>
</evidence>
<gene>
    <name evidence="5" type="primary">WBGene00095615</name>
</gene>
<dbReference type="EnsemblMetazoa" id="PPA06061.1">
    <property type="protein sequence ID" value="PPA06061.1"/>
    <property type="gene ID" value="WBGene00095615"/>
</dbReference>